<dbReference type="Proteomes" id="UP001228113">
    <property type="component" value="Chromosome"/>
</dbReference>
<dbReference type="InterPro" id="IPR036777">
    <property type="entry name" value="Channel_Tsx-like_sf"/>
</dbReference>
<feature type="chain" id="PRO_5041370128" description="Outer envelope protein" evidence="1">
    <location>
        <begin position="21"/>
        <end position="297"/>
    </location>
</feature>
<evidence type="ECO:0000313" key="3">
    <source>
        <dbReference type="Proteomes" id="UP001228113"/>
    </source>
</evidence>
<accession>A0AA48GW93</accession>
<proteinExistence type="predicted"/>
<name>A0AA48GW93_9BACT</name>
<sequence length="297" mass="32381">MKKLTLAALALAALASPASAAIWSDTCIGFRTGNDFQEPGIDKKIAKSIIFLNHVSGYTYGSNFFNVDMLKSDKNDPMNSAEPGASSGGAQEVYVAYRHNLSLSKVFNTKLEFGPVTDIEFTAGFDYNSKNTTFAPSVFKVVAGPTFSFKVPGFLTLSALYYKEKNHNAFGSYSKSIGGWNDVSFDPAFRVAAAWGIKIPLGAVNTTFKGFGTYTTAKGIDGSGVPTAPETLIDTTWMFDISPVFRAKAGTWQLGPGYQYWNNKFRNPTYATWAETPAGRVVNPRTSTFQVAIEYHF</sequence>
<dbReference type="AlphaFoldDB" id="A0AA48GW93"/>
<protein>
    <recommendedName>
        <fullName evidence="4">Outer envelope protein</fullName>
    </recommendedName>
</protein>
<gene>
    <name evidence="2" type="ORF">METESE_37350</name>
</gene>
<feature type="signal peptide" evidence="1">
    <location>
        <begin position="1"/>
        <end position="20"/>
    </location>
</feature>
<organism evidence="2 3">
    <name type="scientific">Mesoterricola sediminis</name>
    <dbReference type="NCBI Taxonomy" id="2927980"/>
    <lineage>
        <taxon>Bacteria</taxon>
        <taxon>Pseudomonadati</taxon>
        <taxon>Acidobacteriota</taxon>
        <taxon>Holophagae</taxon>
        <taxon>Holophagales</taxon>
        <taxon>Holophagaceae</taxon>
        <taxon>Mesoterricola</taxon>
    </lineage>
</organism>
<dbReference type="RefSeq" id="WP_243333392.1">
    <property type="nucleotide sequence ID" value="NZ_AP027081.1"/>
</dbReference>
<dbReference type="EMBL" id="AP027081">
    <property type="protein sequence ID" value="BDU78777.1"/>
    <property type="molecule type" value="Genomic_DNA"/>
</dbReference>
<reference evidence="2" key="1">
    <citation type="journal article" date="2023" name="Int. J. Syst. Evol. Microbiol.">
        <title>Mesoterricola silvestris gen. nov., sp. nov., Mesoterricola sediminis sp. nov., Geothrix oryzae sp. nov., Geothrix edaphica sp. nov., Geothrix rubra sp. nov., and Geothrix limicola sp. nov., six novel members of Acidobacteriota isolated from soils.</title>
        <authorList>
            <person name="Itoh H."/>
            <person name="Sugisawa Y."/>
            <person name="Mise K."/>
            <person name="Xu Z."/>
            <person name="Kuniyasu M."/>
            <person name="Ushijima N."/>
            <person name="Kawano K."/>
            <person name="Kobayashi E."/>
            <person name="Shiratori Y."/>
            <person name="Masuda Y."/>
            <person name="Senoo K."/>
        </authorList>
    </citation>
    <scope>NUCLEOTIDE SEQUENCE</scope>
    <source>
        <strain evidence="2">W786</strain>
    </source>
</reference>
<keyword evidence="3" id="KW-1185">Reference proteome</keyword>
<dbReference type="GO" id="GO:0009279">
    <property type="term" value="C:cell outer membrane"/>
    <property type="evidence" value="ECO:0007669"/>
    <property type="project" value="InterPro"/>
</dbReference>
<evidence type="ECO:0000256" key="1">
    <source>
        <dbReference type="SAM" id="SignalP"/>
    </source>
</evidence>
<dbReference type="KEGG" id="msea:METESE_37350"/>
<keyword evidence="1" id="KW-0732">Signal</keyword>
<dbReference type="SUPFAM" id="SSF111364">
    <property type="entry name" value="Tsx-like channel"/>
    <property type="match status" value="1"/>
</dbReference>
<evidence type="ECO:0000313" key="2">
    <source>
        <dbReference type="EMBL" id="BDU78777.1"/>
    </source>
</evidence>
<evidence type="ECO:0008006" key="4">
    <source>
        <dbReference type="Google" id="ProtNLM"/>
    </source>
</evidence>
<dbReference type="Gene3D" id="2.40.230.20">
    <property type="entry name" value="Nucleoside-specific channel-forming protein, Tsx-like"/>
    <property type="match status" value="1"/>
</dbReference>